<organism evidence="1 2">
    <name type="scientific">Flexivirga alba</name>
    <dbReference type="NCBI Taxonomy" id="702742"/>
    <lineage>
        <taxon>Bacteria</taxon>
        <taxon>Bacillati</taxon>
        <taxon>Actinomycetota</taxon>
        <taxon>Actinomycetes</taxon>
        <taxon>Micrococcales</taxon>
        <taxon>Dermacoccaceae</taxon>
        <taxon>Flexivirga</taxon>
    </lineage>
</organism>
<evidence type="ECO:0000313" key="1">
    <source>
        <dbReference type="EMBL" id="MFC6703927.1"/>
    </source>
</evidence>
<dbReference type="Pfam" id="PF13489">
    <property type="entry name" value="Methyltransf_23"/>
    <property type="match status" value="1"/>
</dbReference>
<sequence length="304" mass="33877">MAISFTTQLRTGSIRSKRIARGLLDPASRPRYVAAVRRGVGRRQRERCLICGGSGLQHRTLTNAADKSLTFPAVICNGCGFIRCLKTAQSNFLDVKDFESLPGGTRAGSATRKGREFHMARMAIEILNRDSVDVLVYGAGRSLDNHHIAKLPGVGQVAIGDIMKLRDDGDFVDANVRTSRHFQVVLASEVIEHFRDPWSDFTKLLRLVDRDGLVVCGTDIYDGGDLTRQRYIYYPDHTAYYTPQSLRLIAKSLGFHLDFRSTDGATGVRKRYVIFSKSAQTMEHVADYFGSHEQAPAEPEPPKK</sequence>
<dbReference type="RefSeq" id="WP_382397707.1">
    <property type="nucleotide sequence ID" value="NZ_JBHSWH010000001.1"/>
</dbReference>
<proteinExistence type="predicted"/>
<dbReference type="SUPFAM" id="SSF53335">
    <property type="entry name" value="S-adenosyl-L-methionine-dependent methyltransferases"/>
    <property type="match status" value="1"/>
</dbReference>
<comment type="caution">
    <text evidence="1">The sequence shown here is derived from an EMBL/GenBank/DDBJ whole genome shotgun (WGS) entry which is preliminary data.</text>
</comment>
<keyword evidence="2" id="KW-1185">Reference proteome</keyword>
<dbReference type="Proteomes" id="UP001596298">
    <property type="component" value="Unassembled WGS sequence"/>
</dbReference>
<dbReference type="GO" id="GO:0008168">
    <property type="term" value="F:methyltransferase activity"/>
    <property type="evidence" value="ECO:0007669"/>
    <property type="project" value="UniProtKB-KW"/>
</dbReference>
<keyword evidence="1" id="KW-0489">Methyltransferase</keyword>
<dbReference type="InterPro" id="IPR029063">
    <property type="entry name" value="SAM-dependent_MTases_sf"/>
</dbReference>
<reference evidence="2" key="1">
    <citation type="journal article" date="2019" name="Int. J. Syst. Evol. Microbiol.">
        <title>The Global Catalogue of Microorganisms (GCM) 10K type strain sequencing project: providing services to taxonomists for standard genome sequencing and annotation.</title>
        <authorList>
            <consortium name="The Broad Institute Genomics Platform"/>
            <consortium name="The Broad Institute Genome Sequencing Center for Infectious Disease"/>
            <person name="Wu L."/>
            <person name="Ma J."/>
        </authorList>
    </citation>
    <scope>NUCLEOTIDE SEQUENCE [LARGE SCALE GENOMIC DNA]</scope>
    <source>
        <strain evidence="2">CCUG 58127</strain>
    </source>
</reference>
<keyword evidence="1" id="KW-0808">Transferase</keyword>
<dbReference type="Gene3D" id="3.40.50.150">
    <property type="entry name" value="Vaccinia Virus protein VP39"/>
    <property type="match status" value="1"/>
</dbReference>
<evidence type="ECO:0000313" key="2">
    <source>
        <dbReference type="Proteomes" id="UP001596298"/>
    </source>
</evidence>
<accession>A0ABW2AAN2</accession>
<protein>
    <submittedName>
        <fullName evidence="1">Methyltransferase domain-containing protein</fullName>
    </submittedName>
</protein>
<gene>
    <name evidence="1" type="ORF">ACFQDH_01235</name>
</gene>
<name>A0ABW2AAN2_9MICO</name>
<dbReference type="EMBL" id="JBHSWH010000001">
    <property type="protein sequence ID" value="MFC6703927.1"/>
    <property type="molecule type" value="Genomic_DNA"/>
</dbReference>
<dbReference type="GO" id="GO:0032259">
    <property type="term" value="P:methylation"/>
    <property type="evidence" value="ECO:0007669"/>
    <property type="project" value="UniProtKB-KW"/>
</dbReference>